<dbReference type="EMBL" id="FZNS01000001">
    <property type="protein sequence ID" value="SNR31351.1"/>
    <property type="molecule type" value="Genomic_DNA"/>
</dbReference>
<name>A0A238VAX8_9BACT</name>
<evidence type="ECO:0000313" key="2">
    <source>
        <dbReference type="EMBL" id="SNR31351.1"/>
    </source>
</evidence>
<proteinExistence type="predicted"/>
<feature type="chain" id="PRO_5012082483" evidence="1">
    <location>
        <begin position="23"/>
        <end position="234"/>
    </location>
</feature>
<dbReference type="PROSITE" id="PS51257">
    <property type="entry name" value="PROKAR_LIPOPROTEIN"/>
    <property type="match status" value="1"/>
</dbReference>
<keyword evidence="1" id="KW-0732">Signal</keyword>
<sequence>MERMLNRFLPFLPALAATVLSAAFSACDSRSATDTGSPPFVPENGATDPAAVEPGAAAVAKVPGVPSPLAGAPVPDSLHLLSPGQAGRLRLGMREEQIKKVVPASLLRATTYTDNGKQLPAYEMRDAQQPTAPPTILHLIGDSSAGFRLRRIRIYDSQYRTAEGIGVGSPFGAARQNLGLTRVRPTPAGFAAVSGEVKMAWVIDPNSLPAKHPEEMNSADIPPAARITGVLLYQ</sequence>
<reference evidence="3" key="1">
    <citation type="submission" date="2017-06" db="EMBL/GenBank/DDBJ databases">
        <authorList>
            <person name="Varghese N."/>
            <person name="Submissions S."/>
        </authorList>
    </citation>
    <scope>NUCLEOTIDE SEQUENCE [LARGE SCALE GENOMIC DNA]</scope>
    <source>
        <strain evidence="3">DSM 28041</strain>
    </source>
</reference>
<feature type="signal peptide" evidence="1">
    <location>
        <begin position="1"/>
        <end position="22"/>
    </location>
</feature>
<protein>
    <submittedName>
        <fullName evidence="2">Uncharacterized protein</fullName>
    </submittedName>
</protein>
<evidence type="ECO:0000256" key="1">
    <source>
        <dbReference type="SAM" id="SignalP"/>
    </source>
</evidence>
<organism evidence="2 3">
    <name type="scientific">Hymenobacter mucosus</name>
    <dbReference type="NCBI Taxonomy" id="1411120"/>
    <lineage>
        <taxon>Bacteria</taxon>
        <taxon>Pseudomonadati</taxon>
        <taxon>Bacteroidota</taxon>
        <taxon>Cytophagia</taxon>
        <taxon>Cytophagales</taxon>
        <taxon>Hymenobacteraceae</taxon>
        <taxon>Hymenobacter</taxon>
    </lineage>
</organism>
<evidence type="ECO:0000313" key="3">
    <source>
        <dbReference type="Proteomes" id="UP000198310"/>
    </source>
</evidence>
<accession>A0A238VAX8</accession>
<keyword evidence="3" id="KW-1185">Reference proteome</keyword>
<dbReference type="AlphaFoldDB" id="A0A238VAX8"/>
<dbReference type="Proteomes" id="UP000198310">
    <property type="component" value="Unassembled WGS sequence"/>
</dbReference>
<gene>
    <name evidence="2" type="ORF">SAMN06269173_101367</name>
</gene>